<dbReference type="RefSeq" id="YP_007890581.1">
    <property type="nucleotide sequence ID" value="NC_021125.1"/>
</dbReference>
<evidence type="ECO:0000313" key="2">
    <source>
        <dbReference type="EMBL" id="AGH24075.1"/>
    </source>
</evidence>
<sequence>MYLYLNDYLDNLFIYIICISNHYLCPNILLHVTHN</sequence>
<name>M4QD08_HISAR</name>
<feature type="transmembrane region" description="Helical" evidence="1">
    <location>
        <begin position="12"/>
        <end position="30"/>
    </location>
</feature>
<keyword evidence="1" id="KW-0472">Membrane</keyword>
<reference evidence="2" key="1">
    <citation type="journal article" date="2004" name="RNA">
        <title>Mitochondrial 3' tRNA editing in the jakobid Seculamonas ecuadoriensis: a novel mechanism and implications for tRNA processing.</title>
        <authorList>
            <person name="Leigh J."/>
            <person name="Lang B.F."/>
        </authorList>
    </citation>
    <scope>NUCLEOTIDE SEQUENCE</scope>
    <source>
        <strain evidence="2">ATCC 50634</strain>
    </source>
</reference>
<dbReference type="AlphaFoldDB" id="M4QD08"/>
<reference evidence="2" key="2">
    <citation type="journal article" date="2006" name="RNA">
        <title>Hybrid E. coli--Mitochondrial ribonuclease P RNAs are catalytically active.</title>
        <authorList>
            <person name="Seif E."/>
            <person name="Cadieux A."/>
            <person name="Lang B.F."/>
        </authorList>
    </citation>
    <scope>NUCLEOTIDE SEQUENCE</scope>
    <source>
        <strain evidence="2">ATCC 50634</strain>
    </source>
</reference>
<keyword evidence="1" id="KW-1133">Transmembrane helix</keyword>
<protein>
    <submittedName>
        <fullName evidence="2">Uncharacterized protein</fullName>
    </submittedName>
</protein>
<reference evidence="2" key="3">
    <citation type="journal article" date="2013" name="Genome Biol. Evol.">
        <title>Strikingly bacteria-like and gene-rich mitochondrial genomes throughout jakobid protists.</title>
        <authorList>
            <person name="Burger G."/>
            <person name="Gray M.W."/>
            <person name="Forget L."/>
            <person name="Lang B.F."/>
        </authorList>
    </citation>
    <scope>NUCLEOTIDE SEQUENCE</scope>
    <source>
        <strain evidence="2">ATCC 50634</strain>
    </source>
</reference>
<accession>M4QD08</accession>
<organism evidence="2">
    <name type="scientific">Histiona aroides</name>
    <name type="common">Flagellate</name>
    <dbReference type="NCBI Taxonomy" id="392300"/>
    <lineage>
        <taxon>Eukaryota</taxon>
        <taxon>Discoba</taxon>
        <taxon>Jakobida</taxon>
        <taxon>Histionina</taxon>
        <taxon>Histionidae</taxon>
        <taxon>Histiona</taxon>
    </lineage>
</organism>
<gene>
    <name evidence="2" type="primary">orf35</name>
</gene>
<dbReference type="EMBL" id="KC353353">
    <property type="protein sequence ID" value="AGH24075.1"/>
    <property type="molecule type" value="Genomic_DNA"/>
</dbReference>
<keyword evidence="1" id="KW-0812">Transmembrane</keyword>
<dbReference type="GeneID" id="16029391"/>
<keyword evidence="2" id="KW-0496">Mitochondrion</keyword>
<proteinExistence type="predicted"/>
<geneLocation type="mitochondrion" evidence="2"/>
<evidence type="ECO:0000256" key="1">
    <source>
        <dbReference type="SAM" id="Phobius"/>
    </source>
</evidence>